<dbReference type="OrthoDB" id="10459042at2759"/>
<dbReference type="EMBL" id="RRYP01024709">
    <property type="protein sequence ID" value="TNV72044.1"/>
    <property type="molecule type" value="Genomic_DNA"/>
</dbReference>
<gene>
    <name evidence="3" type="ORF">FGO68_gene15468</name>
</gene>
<name>A0A8J8NC90_HALGN</name>
<dbReference type="AlphaFoldDB" id="A0A8J8NC90"/>
<feature type="region of interest" description="Disordered" evidence="1">
    <location>
        <begin position="1"/>
        <end position="32"/>
    </location>
</feature>
<feature type="domain" description="DM2" evidence="2">
    <location>
        <begin position="40"/>
        <end position="119"/>
    </location>
</feature>
<proteinExistence type="predicted"/>
<organism evidence="3 4">
    <name type="scientific">Halteria grandinella</name>
    <dbReference type="NCBI Taxonomy" id="5974"/>
    <lineage>
        <taxon>Eukaryota</taxon>
        <taxon>Sar</taxon>
        <taxon>Alveolata</taxon>
        <taxon>Ciliophora</taxon>
        <taxon>Intramacronucleata</taxon>
        <taxon>Spirotrichea</taxon>
        <taxon>Stichotrichia</taxon>
        <taxon>Sporadotrichida</taxon>
        <taxon>Halteriidae</taxon>
        <taxon>Halteria</taxon>
    </lineage>
</organism>
<reference evidence="3" key="1">
    <citation type="submission" date="2019-06" db="EMBL/GenBank/DDBJ databases">
        <authorList>
            <person name="Zheng W."/>
        </authorList>
    </citation>
    <scope>NUCLEOTIDE SEQUENCE</scope>
    <source>
        <strain evidence="3">QDHG01</strain>
    </source>
</reference>
<dbReference type="InterPro" id="IPR036885">
    <property type="entry name" value="SWIB_MDM2_dom_sf"/>
</dbReference>
<evidence type="ECO:0000256" key="1">
    <source>
        <dbReference type="SAM" id="MobiDB-lite"/>
    </source>
</evidence>
<dbReference type="PROSITE" id="PS51925">
    <property type="entry name" value="SWIB_MDM2"/>
    <property type="match status" value="1"/>
</dbReference>
<protein>
    <recommendedName>
        <fullName evidence="2">DM2 domain-containing protein</fullName>
    </recommendedName>
</protein>
<dbReference type="Proteomes" id="UP000785679">
    <property type="component" value="Unassembled WGS sequence"/>
</dbReference>
<feature type="compositionally biased region" description="Polar residues" evidence="1">
    <location>
        <begin position="10"/>
        <end position="28"/>
    </location>
</feature>
<dbReference type="SUPFAM" id="SSF47592">
    <property type="entry name" value="SWIB/MDM2 domain"/>
    <property type="match status" value="1"/>
</dbReference>
<accession>A0A8J8NC90</accession>
<evidence type="ECO:0000313" key="4">
    <source>
        <dbReference type="Proteomes" id="UP000785679"/>
    </source>
</evidence>
<evidence type="ECO:0000313" key="3">
    <source>
        <dbReference type="EMBL" id="TNV72044.1"/>
    </source>
</evidence>
<evidence type="ECO:0000259" key="2">
    <source>
        <dbReference type="PROSITE" id="PS51925"/>
    </source>
</evidence>
<sequence>MNMARPQPPNQLATLPQHGQYNPPTIQLQRDPRFQHPTAFTTTKYLINDEFAELLGLSEPVTRKEVQNAFINYSINHDFVDLKGHHYLIYKNPKLKAMLGAESVHPKNLFKYLRKMLVPIQRPLTDADVEKIRIKSQIKRHEQRMRKQLQNKLRPAHGSCISELQMELKKEIEAAELDERANFETIKLDLQVNTGKRQRQTQNAQNLQSGQQQQSQQNNNLSIDDLLTDNGSNRDYSVLFKK</sequence>
<dbReference type="InterPro" id="IPR003121">
    <property type="entry name" value="SWIB_MDM2_domain"/>
</dbReference>
<comment type="caution">
    <text evidence="3">The sequence shown here is derived from an EMBL/GenBank/DDBJ whole genome shotgun (WGS) entry which is preliminary data.</text>
</comment>
<keyword evidence="4" id="KW-1185">Reference proteome</keyword>
<dbReference type="Gene3D" id="1.10.245.10">
    <property type="entry name" value="SWIB/MDM2 domain"/>
    <property type="match status" value="1"/>
</dbReference>